<accession>K0YN87</accession>
<dbReference type="InterPro" id="IPR049516">
    <property type="entry name" value="FAD-depend_C"/>
</dbReference>
<dbReference type="RefSeq" id="WP_009138702.1">
    <property type="nucleotide sequence ID" value="NZ_JH815198.1"/>
</dbReference>
<evidence type="ECO:0000313" key="2">
    <source>
        <dbReference type="EMBL" id="EJZ84863.1"/>
    </source>
</evidence>
<dbReference type="SUPFAM" id="SSF51905">
    <property type="entry name" value="FAD/NAD(P)-binding domain"/>
    <property type="match status" value="1"/>
</dbReference>
<sequence length="560" mass="59967">MLEISNLRLPLDAGLSHGEDLVRRRIAKAIGCDSLRIADMRLLKRSVDARKKNDVHFVATYAFSLTGADELDAARRGCKPPAHLKLHEPYAGYRPRRLQRRPATRPVVVGTGPAGLFAAWALAKAGACPLVVERGECVDARLESVARFNGGGPLDPDSNIQFGEGGAGTFSDGKLTTNIKNPRCKDVLHIFAEAGAPEEILWQAKPHIGTDLLVDVVRRMREEIVAMGGEVRFGARFESPCFADGSLESISVVDVKTGRAECVRARHLVLACGHSARDTFQVVHDAGLFMERKPFSVGVRIEHPQKLIDRSQYGKAASHPALGAADYKLAVHLESGRGVYTFCMCPGGEVVCAASEEGGVCVNGMSRFAREGRNANAAVLVGVEDRDLPGDSVLAGVELQRMMERAAYEAAGSTYAAPAQYVGDFLAHRASDGPVDEGVDPTYARGVAWCDLRQVLPEFVSRSIEGALPLLDRRLRGFASKTAVMTGVETRSSSPVRIVRQKDTMQAVFHEGVDSSQGGSGVYPCGEGAGYAGGIMSAAVDGLRVAEALIDALACEEERG</sequence>
<dbReference type="AlphaFoldDB" id="K0YN87"/>
<dbReference type="PIRSF" id="PIRSF038984">
    <property type="entry name" value="FAD_binding_protein"/>
    <property type="match status" value="1"/>
</dbReference>
<evidence type="ECO:0000259" key="1">
    <source>
        <dbReference type="Pfam" id="PF21688"/>
    </source>
</evidence>
<comment type="caution">
    <text evidence="2">The sequence shown here is derived from an EMBL/GenBank/DDBJ whole genome shotgun (WGS) entry which is preliminary data.</text>
</comment>
<proteinExistence type="predicted"/>
<dbReference type="Pfam" id="PF21688">
    <property type="entry name" value="FAD-depend_C"/>
    <property type="match status" value="1"/>
</dbReference>
<reference evidence="2 3" key="1">
    <citation type="submission" date="2012-08" db="EMBL/GenBank/DDBJ databases">
        <title>The Genome Sequence of Slackia piriformis YIT 12062.</title>
        <authorList>
            <consortium name="The Broad Institute Genome Sequencing Platform"/>
            <person name="Earl A."/>
            <person name="Ward D."/>
            <person name="Feldgarden M."/>
            <person name="Gevers D."/>
            <person name="Morotomi M."/>
            <person name="Walker B."/>
            <person name="Young S.K."/>
            <person name="Zeng Q."/>
            <person name="Gargeya S."/>
            <person name="Fitzgerald M."/>
            <person name="Haas B."/>
            <person name="Abouelleil A."/>
            <person name="Alvarado L."/>
            <person name="Arachchi H.M."/>
            <person name="Berlin A.M."/>
            <person name="Chapman S.B."/>
            <person name="Goldberg J."/>
            <person name="Griggs A."/>
            <person name="Gujja S."/>
            <person name="Hansen M."/>
            <person name="Howarth C."/>
            <person name="Imamovic A."/>
            <person name="Larimer J."/>
            <person name="McCowen C."/>
            <person name="Montmayeur A."/>
            <person name="Murphy C."/>
            <person name="Neiman D."/>
            <person name="Pearson M."/>
            <person name="Priest M."/>
            <person name="Roberts A."/>
            <person name="Saif S."/>
            <person name="Shea T."/>
            <person name="Sisk P."/>
            <person name="Sykes S."/>
            <person name="Wortman J."/>
            <person name="Nusbaum C."/>
            <person name="Birren B."/>
        </authorList>
    </citation>
    <scope>NUCLEOTIDE SEQUENCE [LARGE SCALE GENOMIC DNA]</scope>
    <source>
        <strain evidence="2 3">YIT 12062</strain>
    </source>
</reference>
<dbReference type="Pfam" id="PF13450">
    <property type="entry name" value="NAD_binding_8"/>
    <property type="match status" value="1"/>
</dbReference>
<dbReference type="InterPro" id="IPR028348">
    <property type="entry name" value="FAD-binding_protein"/>
</dbReference>
<dbReference type="PANTHER" id="PTHR42842:SF3">
    <property type="entry name" value="FAD_NAD(P)-BINDING OXIDOREDUCTASE FAMILY PROTEIN"/>
    <property type="match status" value="1"/>
</dbReference>
<organism evidence="2 3">
    <name type="scientific">Slackia piriformis YIT 12062</name>
    <dbReference type="NCBI Taxonomy" id="742818"/>
    <lineage>
        <taxon>Bacteria</taxon>
        <taxon>Bacillati</taxon>
        <taxon>Actinomycetota</taxon>
        <taxon>Coriobacteriia</taxon>
        <taxon>Eggerthellales</taxon>
        <taxon>Eggerthellaceae</taxon>
        <taxon>Slackia</taxon>
    </lineage>
</organism>
<gene>
    <name evidence="2" type="ORF">HMPREF9451_00473</name>
</gene>
<dbReference type="OrthoDB" id="7279140at2"/>
<protein>
    <recommendedName>
        <fullName evidence="1">FAD-dependent protein C-terminal domain-containing protein</fullName>
    </recommendedName>
</protein>
<dbReference type="Proteomes" id="UP000006069">
    <property type="component" value="Unassembled WGS sequence"/>
</dbReference>
<dbReference type="InterPro" id="IPR036188">
    <property type="entry name" value="FAD/NAD-bd_sf"/>
</dbReference>
<dbReference type="HOGENOM" id="CLU_028644_3_0_11"/>
<dbReference type="PATRIC" id="fig|742818.3.peg.520"/>
<dbReference type="InParanoid" id="K0YN87"/>
<keyword evidence="3" id="KW-1185">Reference proteome</keyword>
<name>K0YN87_9ACTN</name>
<evidence type="ECO:0000313" key="3">
    <source>
        <dbReference type="Proteomes" id="UP000006069"/>
    </source>
</evidence>
<dbReference type="PANTHER" id="PTHR42842">
    <property type="entry name" value="FAD/NAD(P)-BINDING OXIDOREDUCTASE"/>
    <property type="match status" value="1"/>
</dbReference>
<dbReference type="Gene3D" id="3.50.50.60">
    <property type="entry name" value="FAD/NAD(P)-binding domain"/>
    <property type="match status" value="2"/>
</dbReference>
<feature type="domain" description="FAD-dependent protein C-terminal" evidence="1">
    <location>
        <begin position="294"/>
        <end position="492"/>
    </location>
</feature>
<dbReference type="EMBL" id="ADMD01000001">
    <property type="protein sequence ID" value="EJZ84863.1"/>
    <property type="molecule type" value="Genomic_DNA"/>
</dbReference>
<dbReference type="Gene3D" id="3.30.70.2700">
    <property type="match status" value="1"/>
</dbReference>
<dbReference type="eggNOG" id="COG2509">
    <property type="taxonomic scope" value="Bacteria"/>
</dbReference>